<feature type="region of interest" description="Disordered" evidence="1">
    <location>
        <begin position="1"/>
        <end position="60"/>
    </location>
</feature>
<feature type="compositionally biased region" description="Basic and acidic residues" evidence="1">
    <location>
        <begin position="10"/>
        <end position="25"/>
    </location>
</feature>
<proteinExistence type="predicted"/>
<gene>
    <name evidence="2" type="ORF">DY240_18895</name>
</gene>
<accession>A0A418KMU1</accession>
<organism evidence="2 3">
    <name type="scientific">Jiangella rhizosphaerae</name>
    <dbReference type="NCBI Taxonomy" id="2293569"/>
    <lineage>
        <taxon>Bacteria</taxon>
        <taxon>Bacillati</taxon>
        <taxon>Actinomycetota</taxon>
        <taxon>Actinomycetes</taxon>
        <taxon>Jiangellales</taxon>
        <taxon>Jiangellaceae</taxon>
        <taxon>Jiangella</taxon>
    </lineage>
</organism>
<dbReference type="EMBL" id="QUAL01000176">
    <property type="protein sequence ID" value="RIQ20223.1"/>
    <property type="molecule type" value="Genomic_DNA"/>
</dbReference>
<keyword evidence="3" id="KW-1185">Reference proteome</keyword>
<reference evidence="2 3" key="1">
    <citation type="submission" date="2018-09" db="EMBL/GenBank/DDBJ databases">
        <title>Isolation, diversity and antifungal activity of actinobacteria from wheat.</title>
        <authorList>
            <person name="Han C."/>
        </authorList>
    </citation>
    <scope>NUCLEOTIDE SEQUENCE [LARGE SCALE GENOMIC DNA]</scope>
    <source>
        <strain evidence="2 3">NEAU-YY265</strain>
    </source>
</reference>
<name>A0A418KMU1_9ACTN</name>
<evidence type="ECO:0000256" key="1">
    <source>
        <dbReference type="SAM" id="MobiDB-lite"/>
    </source>
</evidence>
<sequence length="60" mass="6136">MLRAFDADGAEQRPRAVQGEQHDFLGKTSPAPGSGFAPGGRSGPGSRRRCVAGAGIGGRR</sequence>
<comment type="caution">
    <text evidence="2">The sequence shown here is derived from an EMBL/GenBank/DDBJ whole genome shotgun (WGS) entry which is preliminary data.</text>
</comment>
<evidence type="ECO:0000313" key="2">
    <source>
        <dbReference type="EMBL" id="RIQ20223.1"/>
    </source>
</evidence>
<dbReference type="AlphaFoldDB" id="A0A418KMU1"/>
<dbReference type="Proteomes" id="UP000284057">
    <property type="component" value="Unassembled WGS sequence"/>
</dbReference>
<protein>
    <submittedName>
        <fullName evidence="2">Uncharacterized protein</fullName>
    </submittedName>
</protein>
<evidence type="ECO:0000313" key="3">
    <source>
        <dbReference type="Proteomes" id="UP000284057"/>
    </source>
</evidence>